<dbReference type="Proteomes" id="UP001499993">
    <property type="component" value="Unassembled WGS sequence"/>
</dbReference>
<dbReference type="EMBL" id="BAABIK010000008">
    <property type="protein sequence ID" value="GAA4938174.1"/>
    <property type="molecule type" value="Genomic_DNA"/>
</dbReference>
<feature type="region of interest" description="Disordered" evidence="1">
    <location>
        <begin position="1"/>
        <end position="60"/>
    </location>
</feature>
<organism evidence="2 3">
    <name type="scientific">Streptomonospora halophila</name>
    <dbReference type="NCBI Taxonomy" id="427369"/>
    <lineage>
        <taxon>Bacteria</taxon>
        <taxon>Bacillati</taxon>
        <taxon>Actinomycetota</taxon>
        <taxon>Actinomycetes</taxon>
        <taxon>Streptosporangiales</taxon>
        <taxon>Nocardiopsidaceae</taxon>
        <taxon>Streptomonospora</taxon>
    </lineage>
</organism>
<evidence type="ECO:0000256" key="1">
    <source>
        <dbReference type="SAM" id="MobiDB-lite"/>
    </source>
</evidence>
<evidence type="ECO:0000313" key="2">
    <source>
        <dbReference type="EMBL" id="GAA4938174.1"/>
    </source>
</evidence>
<keyword evidence="3" id="KW-1185">Reference proteome</keyword>
<name>A0ABP9GDJ7_9ACTN</name>
<gene>
    <name evidence="2" type="ORF">GCM10023224_19240</name>
</gene>
<comment type="caution">
    <text evidence="2">The sequence shown here is derived from an EMBL/GenBank/DDBJ whole genome shotgun (WGS) entry which is preliminary data.</text>
</comment>
<reference evidence="3" key="1">
    <citation type="journal article" date="2019" name="Int. J. Syst. Evol. Microbiol.">
        <title>The Global Catalogue of Microorganisms (GCM) 10K type strain sequencing project: providing services to taxonomists for standard genome sequencing and annotation.</title>
        <authorList>
            <consortium name="The Broad Institute Genomics Platform"/>
            <consortium name="The Broad Institute Genome Sequencing Center for Infectious Disease"/>
            <person name="Wu L."/>
            <person name="Ma J."/>
        </authorList>
    </citation>
    <scope>NUCLEOTIDE SEQUENCE [LARGE SCALE GENOMIC DNA]</scope>
    <source>
        <strain evidence="3">JCM 18123</strain>
    </source>
</reference>
<evidence type="ECO:0000313" key="3">
    <source>
        <dbReference type="Proteomes" id="UP001499993"/>
    </source>
</evidence>
<sequence length="60" mass="6705">MNPDNWGISPKRKRPRSAKKGLTIRISTKRGKSSPSPRSATEGCWPSPWGKGIWNDPMGR</sequence>
<feature type="compositionally biased region" description="Basic residues" evidence="1">
    <location>
        <begin position="10"/>
        <end position="19"/>
    </location>
</feature>
<accession>A0ABP9GDJ7</accession>
<proteinExistence type="predicted"/>
<protein>
    <submittedName>
        <fullName evidence="2">Uncharacterized protein</fullName>
    </submittedName>
</protein>